<evidence type="ECO:0000256" key="1">
    <source>
        <dbReference type="SAM" id="Coils"/>
    </source>
</evidence>
<gene>
    <name evidence="3" type="ORF">RFI_01031</name>
</gene>
<feature type="coiled-coil region" evidence="1">
    <location>
        <begin position="79"/>
        <end position="138"/>
    </location>
</feature>
<keyword evidence="1" id="KW-0175">Coiled coil</keyword>
<proteinExistence type="predicted"/>
<dbReference type="EMBL" id="ASPP01001059">
    <property type="protein sequence ID" value="ETO36030.1"/>
    <property type="molecule type" value="Genomic_DNA"/>
</dbReference>
<dbReference type="Proteomes" id="UP000023152">
    <property type="component" value="Unassembled WGS sequence"/>
</dbReference>
<protein>
    <submittedName>
        <fullName evidence="3">Uncharacterized protein</fullName>
    </submittedName>
</protein>
<feature type="compositionally biased region" description="Basic and acidic residues" evidence="2">
    <location>
        <begin position="177"/>
        <end position="200"/>
    </location>
</feature>
<accession>X6PBZ5</accession>
<sequence length="257" mass="30237">MLEDELERANATIAELQKEKDVLNAQLEQWKKYERHRAQKQKYDKDDNISMPDLSSLNISSFDNDLSLLNDPEQMQLEIRTLRKKTNDKNDEIQSLKAKHADKEKEMNHIIESNRLHIERLQQQLDKYRNELQKLPSELEYEALKKKVVVLQQQFLQSSKHGGNMANDGNNNDNDNDNDHDGDRLNEKFELHDGDQHDDGNNNNDAGDGDDQAHLNVDMSLETLFYRKTRKLETQITKLKVLQNYDKKKKKKKCMYI</sequence>
<name>X6PBZ5_RETFI</name>
<feature type="region of interest" description="Disordered" evidence="2">
    <location>
        <begin position="159"/>
        <end position="213"/>
    </location>
</feature>
<evidence type="ECO:0000313" key="3">
    <source>
        <dbReference type="EMBL" id="ETO36030.1"/>
    </source>
</evidence>
<evidence type="ECO:0000256" key="2">
    <source>
        <dbReference type="SAM" id="MobiDB-lite"/>
    </source>
</evidence>
<dbReference type="AlphaFoldDB" id="X6PBZ5"/>
<feature type="compositionally biased region" description="Low complexity" evidence="2">
    <location>
        <begin position="159"/>
        <end position="173"/>
    </location>
</feature>
<evidence type="ECO:0000313" key="4">
    <source>
        <dbReference type="Proteomes" id="UP000023152"/>
    </source>
</evidence>
<feature type="coiled-coil region" evidence="1">
    <location>
        <begin position="6"/>
        <end position="33"/>
    </location>
</feature>
<reference evidence="3 4" key="1">
    <citation type="journal article" date="2013" name="Curr. Biol.">
        <title>The Genome of the Foraminiferan Reticulomyxa filosa.</title>
        <authorList>
            <person name="Glockner G."/>
            <person name="Hulsmann N."/>
            <person name="Schleicher M."/>
            <person name="Noegel A.A."/>
            <person name="Eichinger L."/>
            <person name="Gallinger C."/>
            <person name="Pawlowski J."/>
            <person name="Sierra R."/>
            <person name="Euteneuer U."/>
            <person name="Pillet L."/>
            <person name="Moustafa A."/>
            <person name="Platzer M."/>
            <person name="Groth M."/>
            <person name="Szafranski K."/>
            <person name="Schliwa M."/>
        </authorList>
    </citation>
    <scope>NUCLEOTIDE SEQUENCE [LARGE SCALE GENOMIC DNA]</scope>
</reference>
<keyword evidence="4" id="KW-1185">Reference proteome</keyword>
<organism evidence="3 4">
    <name type="scientific">Reticulomyxa filosa</name>
    <dbReference type="NCBI Taxonomy" id="46433"/>
    <lineage>
        <taxon>Eukaryota</taxon>
        <taxon>Sar</taxon>
        <taxon>Rhizaria</taxon>
        <taxon>Retaria</taxon>
        <taxon>Foraminifera</taxon>
        <taxon>Monothalamids</taxon>
        <taxon>Reticulomyxidae</taxon>
        <taxon>Reticulomyxa</taxon>
    </lineage>
</organism>
<comment type="caution">
    <text evidence="3">The sequence shown here is derived from an EMBL/GenBank/DDBJ whole genome shotgun (WGS) entry which is preliminary data.</text>
</comment>